<gene>
    <name evidence="1" type="ORF">J2Z22_004461</name>
</gene>
<dbReference type="Gene3D" id="3.40.50.11820">
    <property type="match status" value="1"/>
</dbReference>
<dbReference type="Pfam" id="PF04464">
    <property type="entry name" value="Glyphos_transf"/>
    <property type="match status" value="1"/>
</dbReference>
<dbReference type="RefSeq" id="WP_025702819.1">
    <property type="nucleotide sequence ID" value="NZ_JAUSUY010000028.1"/>
</dbReference>
<dbReference type="SUPFAM" id="SSF53756">
    <property type="entry name" value="UDP-Glycosyltransferase/glycogen phosphorylase"/>
    <property type="match status" value="1"/>
</dbReference>
<evidence type="ECO:0000313" key="1">
    <source>
        <dbReference type="EMBL" id="MDT3428867.1"/>
    </source>
</evidence>
<dbReference type="PANTHER" id="PTHR37316">
    <property type="entry name" value="TEICHOIC ACID GLYCEROL-PHOSPHATE PRIMASE"/>
    <property type="match status" value="1"/>
</dbReference>
<protein>
    <submittedName>
        <fullName evidence="1">CDP-glycerol glycerophosphotransferase (TagB/SpsB family)</fullName>
    </submittedName>
</protein>
<dbReference type="InterPro" id="IPR007554">
    <property type="entry name" value="Glycerophosphate_synth"/>
</dbReference>
<name>A0ABU3HFP7_9BACL</name>
<dbReference type="EMBL" id="JAUSUY010000028">
    <property type="protein sequence ID" value="MDT3428867.1"/>
    <property type="molecule type" value="Genomic_DNA"/>
</dbReference>
<reference evidence="1 2" key="1">
    <citation type="submission" date="2023-07" db="EMBL/GenBank/DDBJ databases">
        <title>Genomic Encyclopedia of Type Strains, Phase IV (KMG-IV): sequencing the most valuable type-strain genomes for metagenomic binning, comparative biology and taxonomic classification.</title>
        <authorList>
            <person name="Goeker M."/>
        </authorList>
    </citation>
    <scope>NUCLEOTIDE SEQUENCE [LARGE SCALE GENOMIC DNA]</scope>
    <source>
        <strain evidence="1 2">T98</strain>
    </source>
</reference>
<keyword evidence="2" id="KW-1185">Reference proteome</keyword>
<comment type="caution">
    <text evidence="1">The sequence shown here is derived from an EMBL/GenBank/DDBJ whole genome shotgun (WGS) entry which is preliminary data.</text>
</comment>
<dbReference type="PANTHER" id="PTHR37316:SF3">
    <property type="entry name" value="TEICHOIC ACID GLYCEROL-PHOSPHATE TRANSFERASE"/>
    <property type="match status" value="1"/>
</dbReference>
<dbReference type="InterPro" id="IPR043149">
    <property type="entry name" value="TagF_N"/>
</dbReference>
<accession>A0ABU3HFP7</accession>
<dbReference type="InterPro" id="IPR051612">
    <property type="entry name" value="Teichoic_Acid_Biosynth"/>
</dbReference>
<proteinExistence type="predicted"/>
<sequence length="462" mass="54322">MLNQKLANKVNESSPPLSREFQLIQSLQQKGQLKAASEISNLLEQIQENYQKIHGYKNWINKYRQMHESRLSKLLLRMHKKVKGGVSLIGGLLYKSVVVSLSAIVRFHSKGDIWLIGERVDQAEDNGFEFFKYCREHYPHRRIFYVIDPNSNDILKINHYGNIIYHSTFKHHVYVLAAEKYISAWTFKESLLPRNFNKLFGSSDRLRKKKNICLQHGVIIHNISPYMHKDIYNIDYLLCSSEKEKEIIKSTLGYSDEEILVTGLARFDNLVNANPKRQILVMPTWRRYLANKSRELFESSTFFETYRQLLTNQRLIKLLDQFSYELVFYLHHNFQKYSSSFKLDSERITVVDSRLTSAASLIQSSAILITDYSSVASDFVYMNRPVLFYQFDSYHNHHSPIEEIEYSDLGNVAETEEDLFRQLEQWFTTRVEDDQLEERRALLFNNVDANNCSRIFASVDKI</sequence>
<organism evidence="1 2">
    <name type="scientific">Paenibacillus forsythiae</name>
    <dbReference type="NCBI Taxonomy" id="365616"/>
    <lineage>
        <taxon>Bacteria</taxon>
        <taxon>Bacillati</taxon>
        <taxon>Bacillota</taxon>
        <taxon>Bacilli</taxon>
        <taxon>Bacillales</taxon>
        <taxon>Paenibacillaceae</taxon>
        <taxon>Paenibacillus</taxon>
    </lineage>
</organism>
<dbReference type="Proteomes" id="UP001248709">
    <property type="component" value="Unassembled WGS sequence"/>
</dbReference>
<evidence type="ECO:0000313" key="2">
    <source>
        <dbReference type="Proteomes" id="UP001248709"/>
    </source>
</evidence>